<dbReference type="GO" id="GO:0044550">
    <property type="term" value="P:secondary metabolite biosynthetic process"/>
    <property type="evidence" value="ECO:0007669"/>
    <property type="project" value="TreeGrafter"/>
</dbReference>
<dbReference type="Pfam" id="PF00668">
    <property type="entry name" value="Condensation"/>
    <property type="match status" value="1"/>
</dbReference>
<dbReference type="InterPro" id="IPR023213">
    <property type="entry name" value="CAT-like_dom_sf"/>
</dbReference>
<dbReference type="InterPro" id="IPR001242">
    <property type="entry name" value="Condensation_dom"/>
</dbReference>
<dbReference type="GO" id="GO:0003824">
    <property type="term" value="F:catalytic activity"/>
    <property type="evidence" value="ECO:0007669"/>
    <property type="project" value="InterPro"/>
</dbReference>
<proteinExistence type="predicted"/>
<dbReference type="PANTHER" id="PTHR45527:SF1">
    <property type="entry name" value="FATTY ACID SYNTHASE"/>
    <property type="match status" value="1"/>
</dbReference>
<accession>A0A0B5HNL1</accession>
<dbReference type="GO" id="GO:0008610">
    <property type="term" value="P:lipid biosynthetic process"/>
    <property type="evidence" value="ECO:0007669"/>
    <property type="project" value="UniProtKB-ARBA"/>
</dbReference>
<dbReference type="HOGENOM" id="CLU_032284_0_0_11"/>
<dbReference type="RefSeq" id="WP_041127770.1">
    <property type="nucleotide sequence ID" value="NZ_CP010407.1"/>
</dbReference>
<dbReference type="EMBL" id="CP010407">
    <property type="protein sequence ID" value="AJF63685.1"/>
    <property type="molecule type" value="Genomic_DNA"/>
</dbReference>
<dbReference type="PANTHER" id="PTHR45527">
    <property type="entry name" value="NONRIBOSOMAL PEPTIDE SYNTHETASE"/>
    <property type="match status" value="1"/>
</dbReference>
<evidence type="ECO:0000259" key="1">
    <source>
        <dbReference type="Pfam" id="PF00668"/>
    </source>
</evidence>
<dbReference type="GO" id="GO:0031177">
    <property type="term" value="F:phosphopantetheine binding"/>
    <property type="evidence" value="ECO:0007669"/>
    <property type="project" value="TreeGrafter"/>
</dbReference>
<protein>
    <recommendedName>
        <fullName evidence="1">Condensation domain-containing protein</fullName>
    </recommendedName>
</protein>
<organism evidence="2 3">
    <name type="scientific">Streptomyces vietnamensis</name>
    <dbReference type="NCBI Taxonomy" id="362257"/>
    <lineage>
        <taxon>Bacteria</taxon>
        <taxon>Bacillati</taxon>
        <taxon>Actinomycetota</taxon>
        <taxon>Actinomycetes</taxon>
        <taxon>Kitasatosporales</taxon>
        <taxon>Streptomycetaceae</taxon>
        <taxon>Streptomyces</taxon>
    </lineage>
</organism>
<dbReference type="Gene3D" id="3.30.559.30">
    <property type="entry name" value="Nonribosomal peptide synthetase, condensation domain"/>
    <property type="match status" value="1"/>
</dbReference>
<sequence>MRTEGVRFHGLRSGATPLTWGQHAIWKSIKWLGPDDHYFNIPRAIPVPAGHTTEQVVAVISALVHRHEALRTTFADGPRGPSQRVHGEGEVSVDVRPAGGDLTHAQALEQAQALANRSFDHAAEFGMRYAVLEHDGGPAWLLLVISHQTTDFFGIRVLERELTELFAGGRLDPVDWFPLDQARFQQEGEGAARGRASLDHWRRTLTQVPRSHFDFPRRPGVEEQEDPERFVRLRLDSPAAAVAAEALATRCEVSTSTVLLTAAAAVIAAHSGHDTAVLQLIAGNRNEPRLRDMLGAQTENALFVLGLAGGTFEEAVRRCFLPSMSAYRYGEYHPPSMDQVHTEVQHDRGVALDLSSFFNDVRMKDRWEALPETDGSPEQLRELARRSTVEFIGAWPRQDAKYFVHATYAPDTLHLYLMADTAFLPRPVIERLLLAMEHLLVESVHGAVDVREAAEAVARPEGWTFLDACWFDRTAVVELVARAAGGKATVTVAEEGQDAPRLLAEVEVEPEAATADPAALHRAVVAALAGRTDVIAPHHYRIRTPDGDLLAEGTGR</sequence>
<feature type="domain" description="Condensation" evidence="1">
    <location>
        <begin position="16"/>
        <end position="333"/>
    </location>
</feature>
<dbReference type="SUPFAM" id="SSF52777">
    <property type="entry name" value="CoA-dependent acyltransferases"/>
    <property type="match status" value="2"/>
</dbReference>
<dbReference type="GO" id="GO:0043041">
    <property type="term" value="P:amino acid activation for nonribosomal peptide biosynthetic process"/>
    <property type="evidence" value="ECO:0007669"/>
    <property type="project" value="TreeGrafter"/>
</dbReference>
<dbReference type="GO" id="GO:0005737">
    <property type="term" value="C:cytoplasm"/>
    <property type="evidence" value="ECO:0007669"/>
    <property type="project" value="TreeGrafter"/>
</dbReference>
<evidence type="ECO:0000313" key="2">
    <source>
        <dbReference type="EMBL" id="AJF63685.1"/>
    </source>
</evidence>
<evidence type="ECO:0000313" key="3">
    <source>
        <dbReference type="Proteomes" id="UP000031774"/>
    </source>
</evidence>
<keyword evidence="3" id="KW-1185">Reference proteome</keyword>
<reference evidence="2 3" key="1">
    <citation type="submission" date="2014-12" db="EMBL/GenBank/DDBJ databases">
        <title>Complete genome sequence of Streptomyces vietnamensis strain GIMV4.0001, a genetic manipulable producer of the benzoisochromanequinone antibiotic granaticin.</title>
        <authorList>
            <person name="Deng M.R."/>
            <person name="Guo J."/>
            <person name="Ma L.Y."/>
            <person name="Feng G.D."/>
            <person name="Mo C.Y."/>
            <person name="Zhu H.H."/>
        </authorList>
    </citation>
    <scope>NUCLEOTIDE SEQUENCE [LARGE SCALE GENOMIC DNA]</scope>
    <source>
        <strain evidence="3">GIMV4.0001</strain>
    </source>
</reference>
<dbReference type="Proteomes" id="UP000031774">
    <property type="component" value="Chromosome"/>
</dbReference>
<dbReference type="Gene3D" id="3.30.559.10">
    <property type="entry name" value="Chloramphenicol acetyltransferase-like domain"/>
    <property type="match status" value="1"/>
</dbReference>
<dbReference type="STRING" id="362257.SVTN_03620"/>
<dbReference type="KEGG" id="svt:SVTN_03620"/>
<gene>
    <name evidence="2" type="ORF">SVTN_03620</name>
</gene>
<dbReference type="AlphaFoldDB" id="A0A0B5HNL1"/>
<name>A0A0B5HNL1_9ACTN</name>